<dbReference type="PROSITE" id="PS51980">
    <property type="entry name" value="OCEL"/>
    <property type="match status" value="1"/>
</dbReference>
<dbReference type="AlphaFoldDB" id="A0A851P015"/>
<sequence length="162" mass="17970">PPQGLASRPPICALKPPPVHAKRVAFKDELGTPQRPPGATITQKPGGASGCSAPPGFVPQPCTIPDYVVRYPAIRSTQQRWQYGAVFTDQHAEFRQLLAQVRAQQGQRGQRGQREDALTPRWQDAAFVAKQQRCLYLKAKLTHLKAQIQEYDRSARGSTVLF</sequence>
<evidence type="ECO:0000313" key="6">
    <source>
        <dbReference type="Proteomes" id="UP000613066"/>
    </source>
</evidence>
<organism evidence="5 6">
    <name type="scientific">Penelope pileata</name>
    <dbReference type="NCBI Taxonomy" id="1118817"/>
    <lineage>
        <taxon>Eukaryota</taxon>
        <taxon>Metazoa</taxon>
        <taxon>Chordata</taxon>
        <taxon>Craniata</taxon>
        <taxon>Vertebrata</taxon>
        <taxon>Euteleostomi</taxon>
        <taxon>Archelosauria</taxon>
        <taxon>Archosauria</taxon>
        <taxon>Dinosauria</taxon>
        <taxon>Saurischia</taxon>
        <taxon>Theropoda</taxon>
        <taxon>Coelurosauria</taxon>
        <taxon>Aves</taxon>
        <taxon>Neognathae</taxon>
        <taxon>Galloanserae</taxon>
        <taxon>Galliformes</taxon>
        <taxon>Cracidae</taxon>
        <taxon>Penelope</taxon>
    </lineage>
</organism>
<gene>
    <name evidence="5" type="primary">Marveld2_1</name>
    <name evidence="5" type="ORF">PENPIL_R15286</name>
</gene>
<dbReference type="GO" id="GO:0031410">
    <property type="term" value="C:cytoplasmic vesicle"/>
    <property type="evidence" value="ECO:0007669"/>
    <property type="project" value="TreeGrafter"/>
</dbReference>
<evidence type="ECO:0000313" key="5">
    <source>
        <dbReference type="EMBL" id="NXC45550.1"/>
    </source>
</evidence>
<keyword evidence="6" id="KW-1185">Reference proteome</keyword>
<dbReference type="GO" id="GO:0005923">
    <property type="term" value="C:bicellular tight junction"/>
    <property type="evidence" value="ECO:0007669"/>
    <property type="project" value="TreeGrafter"/>
</dbReference>
<dbReference type="OrthoDB" id="6284217at2759"/>
<proteinExistence type="inferred from homology"/>
<feature type="non-terminal residue" evidence="5">
    <location>
        <position position="1"/>
    </location>
</feature>
<dbReference type="InterPro" id="IPR031176">
    <property type="entry name" value="ELL/occludin"/>
</dbReference>
<evidence type="ECO:0000259" key="4">
    <source>
        <dbReference type="PROSITE" id="PS51980"/>
    </source>
</evidence>
<feature type="non-terminal residue" evidence="5">
    <location>
        <position position="162"/>
    </location>
</feature>
<protein>
    <submittedName>
        <fullName evidence="5">MALD2 protein</fullName>
    </submittedName>
</protein>
<name>A0A851P015_9GALL</name>
<dbReference type="Proteomes" id="UP000613066">
    <property type="component" value="Unassembled WGS sequence"/>
</dbReference>
<comment type="caution">
    <text evidence="5">The sequence shown here is derived from an EMBL/GenBank/DDBJ whole genome shotgun (WGS) entry which is preliminary data.</text>
</comment>
<evidence type="ECO:0000256" key="3">
    <source>
        <dbReference type="SAM" id="MobiDB-lite"/>
    </source>
</evidence>
<dbReference type="Gene3D" id="6.10.140.340">
    <property type="match status" value="1"/>
</dbReference>
<evidence type="ECO:0000256" key="2">
    <source>
        <dbReference type="PROSITE-ProRule" id="PRU01324"/>
    </source>
</evidence>
<evidence type="ECO:0000256" key="1">
    <source>
        <dbReference type="ARBA" id="ARBA00009171"/>
    </source>
</evidence>
<dbReference type="PANTHER" id="PTHR23288">
    <property type="entry name" value="OCCLUDIN AND RNA POLYMERASE II ELONGATION FACTOR ELL"/>
    <property type="match status" value="1"/>
</dbReference>
<dbReference type="EMBL" id="WBMW01003652">
    <property type="protein sequence ID" value="NXC45550.1"/>
    <property type="molecule type" value="Genomic_DNA"/>
</dbReference>
<dbReference type="GO" id="GO:0070830">
    <property type="term" value="P:bicellular tight junction assembly"/>
    <property type="evidence" value="ECO:0007669"/>
    <property type="project" value="TreeGrafter"/>
</dbReference>
<feature type="domain" description="OCEL" evidence="4">
    <location>
        <begin position="65"/>
        <end position="156"/>
    </location>
</feature>
<dbReference type="GO" id="GO:0016324">
    <property type="term" value="C:apical plasma membrane"/>
    <property type="evidence" value="ECO:0007669"/>
    <property type="project" value="TreeGrafter"/>
</dbReference>
<dbReference type="SUPFAM" id="SSF144292">
    <property type="entry name" value="occludin/ELL-like"/>
    <property type="match status" value="1"/>
</dbReference>
<dbReference type="InterPro" id="IPR010844">
    <property type="entry name" value="Occludin_ELL"/>
</dbReference>
<feature type="region of interest" description="Disordered" evidence="3">
    <location>
        <begin position="26"/>
        <end position="54"/>
    </location>
</feature>
<accession>A0A851P015</accession>
<comment type="similarity">
    <text evidence="1 2">Belongs to the ELL/occludin family.</text>
</comment>
<dbReference type="PANTHER" id="PTHR23288:SF3">
    <property type="entry name" value="MARVEL DOMAIN-CONTAINING PROTEIN 2"/>
    <property type="match status" value="1"/>
</dbReference>
<reference evidence="5" key="1">
    <citation type="submission" date="2019-09" db="EMBL/GenBank/DDBJ databases">
        <title>Bird 10,000 Genomes (B10K) Project - Family phase.</title>
        <authorList>
            <person name="Zhang G."/>
        </authorList>
    </citation>
    <scope>NUCLEOTIDE SEQUENCE</scope>
    <source>
        <strain evidence="5">B10K-DU-001-08</strain>
        <tissue evidence="5">Muscle</tissue>
    </source>
</reference>